<dbReference type="PIRSF" id="PIRSF017393">
    <property type="entry name" value="MTase_SAV2177"/>
    <property type="match status" value="1"/>
</dbReference>
<protein>
    <recommendedName>
        <fullName evidence="2">S-adenosyl methyltransferase</fullName>
    </recommendedName>
</protein>
<dbReference type="AlphaFoldDB" id="A0A1M4ELM8"/>
<proteinExistence type="predicted"/>
<organism evidence="1">
    <name type="scientific">Nonomuraea gerenzanensis</name>
    <dbReference type="NCBI Taxonomy" id="93944"/>
    <lineage>
        <taxon>Bacteria</taxon>
        <taxon>Bacillati</taxon>
        <taxon>Actinomycetota</taxon>
        <taxon>Actinomycetes</taxon>
        <taxon>Streptosporangiales</taxon>
        <taxon>Streptosporangiaceae</taxon>
        <taxon>Nonomuraea</taxon>
    </lineage>
</organism>
<dbReference type="RefSeq" id="WP_225268386.1">
    <property type="nucleotide sequence ID" value="NZ_CP084058.1"/>
</dbReference>
<dbReference type="Gene3D" id="3.40.50.150">
    <property type="entry name" value="Vaccinia Virus protein VP39"/>
    <property type="match status" value="1"/>
</dbReference>
<reference evidence="1" key="1">
    <citation type="submission" date="2016-04" db="EMBL/GenBank/DDBJ databases">
        <authorList>
            <person name="Evans L.H."/>
            <person name="Alamgir A."/>
            <person name="Owens N."/>
            <person name="Weber N.D."/>
            <person name="Virtaneva K."/>
            <person name="Barbian K."/>
            <person name="Babar A."/>
            <person name="Rosenke K."/>
        </authorList>
    </citation>
    <scope>NUCLEOTIDE SEQUENCE</scope>
    <source>
        <strain evidence="1">Nono1</strain>
    </source>
</reference>
<dbReference type="EMBL" id="LT559118">
    <property type="protein sequence ID" value="SBO99744.1"/>
    <property type="molecule type" value="Genomic_DNA"/>
</dbReference>
<dbReference type="InterPro" id="IPR029063">
    <property type="entry name" value="SAM-dependent_MTases_sf"/>
</dbReference>
<evidence type="ECO:0000313" key="1">
    <source>
        <dbReference type="EMBL" id="SBO99744.1"/>
    </source>
</evidence>
<evidence type="ECO:0008006" key="2">
    <source>
        <dbReference type="Google" id="ProtNLM"/>
    </source>
</evidence>
<accession>A0A1M4ELM8</accession>
<dbReference type="Pfam" id="PF04672">
    <property type="entry name" value="Methyltransf_19"/>
    <property type="match status" value="1"/>
</dbReference>
<gene>
    <name evidence="1" type="ORF">BN4615_P9260</name>
</gene>
<name>A0A1M4ELM8_9ACTN</name>
<dbReference type="SUPFAM" id="SSF53335">
    <property type="entry name" value="S-adenosyl-L-methionine-dependent methyltransferases"/>
    <property type="match status" value="1"/>
</dbReference>
<dbReference type="InterPro" id="IPR006764">
    <property type="entry name" value="SAM_dep_MeTrfase_SAV2177_type"/>
</dbReference>
<sequence>MGKGPQEIDRAAELARIDTSVPHPARVWDYWLGGKDNYAPDREVGDEIVKIMPDLPVNARAEREFIGRAVRHLAGECGVDQFLDVGTGIPTESNTHGVAQSVNPAAKIVYVDNDPIVLVHARALLIGTEEGETDYVDADLREPANILSAAERTLDFSRPVALMLMGVLEFVPDAEQAHDSVSTLLKALAPGSYLAIAHSLKCPPMDEAAARWNASGATPLTLRTEAELLAFFDGMELVEPGLVSLPKWRPEPGTSFTNREVFQYGAVGRKL</sequence>